<feature type="region of interest" description="Disordered" evidence="1">
    <location>
        <begin position="96"/>
        <end position="116"/>
    </location>
</feature>
<dbReference type="EMBL" id="AUPL01008114">
    <property type="protein sequence ID" value="ESL04894.1"/>
    <property type="molecule type" value="Genomic_DNA"/>
</dbReference>
<reference evidence="2 3" key="1">
    <citation type="submission" date="2013-07" db="EMBL/GenBank/DDBJ databases">
        <authorList>
            <person name="Stoco P.H."/>
            <person name="Wagner G."/>
            <person name="Gerber A."/>
            <person name="Zaha A."/>
            <person name="Thompson C."/>
            <person name="Bartholomeu D.C."/>
            <person name="Luckemeyer D.D."/>
            <person name="Bahia D."/>
            <person name="Loreto E."/>
            <person name="Prestes E.B."/>
            <person name="Lima F.M."/>
            <person name="Rodrigues-Luiz G."/>
            <person name="Vallejo G.A."/>
            <person name="Filho J.F."/>
            <person name="Monteiro K.M."/>
            <person name="Tyler K.M."/>
            <person name="de Almeida L.G."/>
            <person name="Ortiz M.F."/>
            <person name="Siervo M.A."/>
            <person name="de Moraes M.H."/>
            <person name="Cunha O.L."/>
            <person name="Mendonca-Neto R."/>
            <person name="Silva R."/>
            <person name="Teixeira S.M."/>
            <person name="Murta S.M."/>
            <person name="Sincero T.C."/>
            <person name="Mendes T.A."/>
            <person name="Urmenyi T.P."/>
            <person name="Silva V.G."/>
            <person name="da Rocha W.D."/>
            <person name="Andersson B."/>
            <person name="Romanha A.J."/>
            <person name="Steindel M."/>
            <person name="de Vasconcelos A.T."/>
            <person name="Grisard E.C."/>
        </authorList>
    </citation>
    <scope>NUCLEOTIDE SEQUENCE [LARGE SCALE GENOMIC DNA]</scope>
    <source>
        <strain evidence="2 3">SC58</strain>
    </source>
</reference>
<evidence type="ECO:0000256" key="1">
    <source>
        <dbReference type="SAM" id="MobiDB-lite"/>
    </source>
</evidence>
<organism evidence="2 3">
    <name type="scientific">Trypanosoma rangeli SC58</name>
    <dbReference type="NCBI Taxonomy" id="429131"/>
    <lineage>
        <taxon>Eukaryota</taxon>
        <taxon>Discoba</taxon>
        <taxon>Euglenozoa</taxon>
        <taxon>Kinetoplastea</taxon>
        <taxon>Metakinetoplastina</taxon>
        <taxon>Trypanosomatida</taxon>
        <taxon>Trypanosomatidae</taxon>
        <taxon>Trypanosoma</taxon>
        <taxon>Herpetosoma</taxon>
    </lineage>
</organism>
<dbReference type="Proteomes" id="UP000031737">
    <property type="component" value="Unassembled WGS sequence"/>
</dbReference>
<evidence type="ECO:0000313" key="2">
    <source>
        <dbReference type="EMBL" id="ESL04894.1"/>
    </source>
</evidence>
<dbReference type="AlphaFoldDB" id="A0A061IRV1"/>
<evidence type="ECO:0000313" key="3">
    <source>
        <dbReference type="Proteomes" id="UP000031737"/>
    </source>
</evidence>
<comment type="caution">
    <text evidence="2">The sequence shown here is derived from an EMBL/GenBank/DDBJ whole genome shotgun (WGS) entry which is preliminary data.</text>
</comment>
<dbReference type="VEuPathDB" id="TriTrypDB:TRSC58_07557"/>
<keyword evidence="3" id="KW-1185">Reference proteome</keyword>
<gene>
    <name evidence="2" type="ORF">TRSC58_07557</name>
</gene>
<accession>A0A061IRV1</accession>
<sequence>MRKNNTSSCSESEGKKPRCALFKVSRRRKHIVSLIFCFLHRQQEKEHERGFTEKMWGALKRVPPHTYVISHCTHVCTPAYECYYEYYYHRRRDVGQWNRSNTGTRGGNEKMKKKQK</sequence>
<name>A0A061IRV1_TRYRA</name>
<protein>
    <submittedName>
        <fullName evidence="2">Uncharacterized protein</fullName>
    </submittedName>
</protein>
<proteinExistence type="predicted"/>